<evidence type="ECO:0000313" key="2">
    <source>
        <dbReference type="EMBL" id="NEX60749.1"/>
    </source>
</evidence>
<dbReference type="Pfam" id="PF01047">
    <property type="entry name" value="MarR"/>
    <property type="match status" value="1"/>
</dbReference>
<gene>
    <name evidence="2" type="ORF">G3574_06640</name>
</gene>
<dbReference type="PROSITE" id="PS50995">
    <property type="entry name" value="HTH_MARR_2"/>
    <property type="match status" value="1"/>
</dbReference>
<dbReference type="RefSeq" id="WP_163961289.1">
    <property type="nucleotide sequence ID" value="NZ_JAAIVB010000014.1"/>
</dbReference>
<dbReference type="InterPro" id="IPR039422">
    <property type="entry name" value="MarR/SlyA-like"/>
</dbReference>
<accession>A0A6B3ST04</accession>
<dbReference type="GO" id="GO:0003700">
    <property type="term" value="F:DNA-binding transcription factor activity"/>
    <property type="evidence" value="ECO:0007669"/>
    <property type="project" value="InterPro"/>
</dbReference>
<sequence>MQPVRMPCYCGSIRQASRVVTQFYDQALKPSGVKITQYGILRLLAAYPGLPTGEIASALVADSTTLTRTLKIIQENGWIGCEPGEDRRERRWSLTAEGKERLREATPLWKQAQKQFAERMRGLDLGVLADTVLAMTSQQAG</sequence>
<dbReference type="SUPFAM" id="SSF46785">
    <property type="entry name" value="Winged helix' DNA-binding domain"/>
    <property type="match status" value="1"/>
</dbReference>
<dbReference type="GO" id="GO:0006950">
    <property type="term" value="P:response to stress"/>
    <property type="evidence" value="ECO:0007669"/>
    <property type="project" value="TreeGrafter"/>
</dbReference>
<dbReference type="Proteomes" id="UP000482155">
    <property type="component" value="Unassembled WGS sequence"/>
</dbReference>
<dbReference type="Gene3D" id="1.10.10.10">
    <property type="entry name" value="Winged helix-like DNA-binding domain superfamily/Winged helix DNA-binding domain"/>
    <property type="match status" value="1"/>
</dbReference>
<reference evidence="2 3" key="1">
    <citation type="submission" date="2020-02" db="EMBL/GenBank/DDBJ databases">
        <authorList>
            <person name="Kim M.K."/>
        </authorList>
    </citation>
    <scope>NUCLEOTIDE SEQUENCE [LARGE SCALE GENOMIC DNA]</scope>
    <source>
        <strain evidence="2 3">17J57-3</strain>
    </source>
</reference>
<protein>
    <submittedName>
        <fullName evidence="2">MarR family transcriptional regulator</fullName>
    </submittedName>
</protein>
<dbReference type="EMBL" id="JAAIVB010000014">
    <property type="protein sequence ID" value="NEX60749.1"/>
    <property type="molecule type" value="Genomic_DNA"/>
</dbReference>
<dbReference type="InterPro" id="IPR036388">
    <property type="entry name" value="WH-like_DNA-bd_sf"/>
</dbReference>
<comment type="caution">
    <text evidence="2">The sequence shown here is derived from an EMBL/GenBank/DDBJ whole genome shotgun (WGS) entry which is preliminary data.</text>
</comment>
<evidence type="ECO:0000259" key="1">
    <source>
        <dbReference type="PROSITE" id="PS50995"/>
    </source>
</evidence>
<evidence type="ECO:0000313" key="3">
    <source>
        <dbReference type="Proteomes" id="UP000482155"/>
    </source>
</evidence>
<dbReference type="SMART" id="SM00347">
    <property type="entry name" value="HTH_MARR"/>
    <property type="match status" value="1"/>
</dbReference>
<dbReference type="PANTHER" id="PTHR33164">
    <property type="entry name" value="TRANSCRIPTIONAL REGULATOR, MARR FAMILY"/>
    <property type="match status" value="1"/>
</dbReference>
<organism evidence="2 3">
    <name type="scientific">Noviherbaspirillum galbum</name>
    <dbReference type="NCBI Taxonomy" id="2709383"/>
    <lineage>
        <taxon>Bacteria</taxon>
        <taxon>Pseudomonadati</taxon>
        <taxon>Pseudomonadota</taxon>
        <taxon>Betaproteobacteria</taxon>
        <taxon>Burkholderiales</taxon>
        <taxon>Oxalobacteraceae</taxon>
        <taxon>Noviherbaspirillum</taxon>
    </lineage>
</organism>
<name>A0A6B3ST04_9BURK</name>
<keyword evidence="3" id="KW-1185">Reference proteome</keyword>
<feature type="domain" description="HTH marR-type" evidence="1">
    <location>
        <begin position="6"/>
        <end position="137"/>
    </location>
</feature>
<proteinExistence type="predicted"/>
<dbReference type="PANTHER" id="PTHR33164:SF105">
    <property type="entry name" value="TRANSCRIPTIONAL REPRESSOR PROTEIN-RELATED"/>
    <property type="match status" value="1"/>
</dbReference>
<dbReference type="InterPro" id="IPR036390">
    <property type="entry name" value="WH_DNA-bd_sf"/>
</dbReference>
<dbReference type="AlphaFoldDB" id="A0A6B3ST04"/>
<dbReference type="InterPro" id="IPR000835">
    <property type="entry name" value="HTH_MarR-typ"/>
</dbReference>